<sequence length="229" mass="26063">MIPICISTVHGKGLPVLLESIKQYAPEAFVYLRGTERVVSGYKNARLIFGEPRNFGDDYNEVIDDALKYAQACIVCNDDVVLTPNSYQRLLEDVQVIKELEPNVGWVGARSDCVRPSQNIRYNPDGDPLYMNRFKSEQFIRPTDNVSPIFAYISRDAWHHGRFGPLNWYSDDVSCADLTSQGYRHFVSSAYVHHVGSQTIGENAQQLVAEALPWIKENRPQYVEHFFGT</sequence>
<protein>
    <submittedName>
        <fullName evidence="1">Uncharacterized protein</fullName>
    </submittedName>
</protein>
<name>A0A6J5MQ50_9CAUD</name>
<accession>A0A6J5MQ50</accession>
<dbReference type="Gene3D" id="3.90.550.10">
    <property type="entry name" value="Spore Coat Polysaccharide Biosynthesis Protein SpsA, Chain A"/>
    <property type="match status" value="1"/>
</dbReference>
<gene>
    <name evidence="1" type="ORF">UFOVP515_30</name>
</gene>
<reference evidence="1" key="1">
    <citation type="submission" date="2020-04" db="EMBL/GenBank/DDBJ databases">
        <authorList>
            <person name="Chiriac C."/>
            <person name="Salcher M."/>
            <person name="Ghai R."/>
            <person name="Kavagutti S V."/>
        </authorList>
    </citation>
    <scope>NUCLEOTIDE SEQUENCE</scope>
</reference>
<dbReference type="SUPFAM" id="SSF53448">
    <property type="entry name" value="Nucleotide-diphospho-sugar transferases"/>
    <property type="match status" value="1"/>
</dbReference>
<dbReference type="EMBL" id="LR796482">
    <property type="protein sequence ID" value="CAB4147493.1"/>
    <property type="molecule type" value="Genomic_DNA"/>
</dbReference>
<organism evidence="1">
    <name type="scientific">uncultured Caudovirales phage</name>
    <dbReference type="NCBI Taxonomy" id="2100421"/>
    <lineage>
        <taxon>Viruses</taxon>
        <taxon>Duplodnaviria</taxon>
        <taxon>Heunggongvirae</taxon>
        <taxon>Uroviricota</taxon>
        <taxon>Caudoviricetes</taxon>
        <taxon>Peduoviridae</taxon>
        <taxon>Maltschvirus</taxon>
        <taxon>Maltschvirus maltsch</taxon>
    </lineage>
</organism>
<proteinExistence type="predicted"/>
<dbReference type="InterPro" id="IPR029044">
    <property type="entry name" value="Nucleotide-diphossugar_trans"/>
</dbReference>
<evidence type="ECO:0000313" key="1">
    <source>
        <dbReference type="EMBL" id="CAB4147493.1"/>
    </source>
</evidence>